<sequence length="69" mass="8026">LTFRYELTIRSFVRPQGVSSTAWAAIRVQKLLLMAISFADVFWFSDSANATRCDCTLEVYEYPSYYRCP</sequence>
<evidence type="ECO:0000313" key="1">
    <source>
        <dbReference type="EMBL" id="KRY05771.1"/>
    </source>
</evidence>
<dbReference type="EMBL" id="JYDQ01001118">
    <property type="protein sequence ID" value="KRY05771.1"/>
    <property type="molecule type" value="Genomic_DNA"/>
</dbReference>
<dbReference type="AlphaFoldDB" id="A0A0V0Z060"/>
<keyword evidence="2" id="KW-1185">Reference proteome</keyword>
<proteinExistence type="predicted"/>
<name>A0A0V0Z060_9BILA</name>
<evidence type="ECO:0000313" key="2">
    <source>
        <dbReference type="Proteomes" id="UP000054783"/>
    </source>
</evidence>
<accession>A0A0V0Z060</accession>
<comment type="caution">
    <text evidence="1">The sequence shown here is derived from an EMBL/GenBank/DDBJ whole genome shotgun (WGS) entry which is preliminary data.</text>
</comment>
<protein>
    <submittedName>
        <fullName evidence="1">Uncharacterized protein</fullName>
    </submittedName>
</protein>
<reference evidence="1 2" key="1">
    <citation type="submission" date="2015-01" db="EMBL/GenBank/DDBJ databases">
        <title>Evolution of Trichinella species and genotypes.</title>
        <authorList>
            <person name="Korhonen P.K."/>
            <person name="Edoardo P."/>
            <person name="Giuseppe L.R."/>
            <person name="Gasser R.B."/>
        </authorList>
    </citation>
    <scope>NUCLEOTIDE SEQUENCE [LARGE SCALE GENOMIC DNA]</scope>
    <source>
        <strain evidence="1">ISS2496</strain>
    </source>
</reference>
<gene>
    <name evidence="1" type="ORF">T12_16437</name>
</gene>
<feature type="non-terminal residue" evidence="1">
    <location>
        <position position="1"/>
    </location>
</feature>
<organism evidence="1 2">
    <name type="scientific">Trichinella patagoniensis</name>
    <dbReference type="NCBI Taxonomy" id="990121"/>
    <lineage>
        <taxon>Eukaryota</taxon>
        <taxon>Metazoa</taxon>
        <taxon>Ecdysozoa</taxon>
        <taxon>Nematoda</taxon>
        <taxon>Enoplea</taxon>
        <taxon>Dorylaimia</taxon>
        <taxon>Trichinellida</taxon>
        <taxon>Trichinellidae</taxon>
        <taxon>Trichinella</taxon>
    </lineage>
</organism>
<dbReference type="Proteomes" id="UP000054783">
    <property type="component" value="Unassembled WGS sequence"/>
</dbReference>